<name>A0A381VDH0_9ZZZZ</name>
<dbReference type="EMBL" id="UINC01008462">
    <property type="protein sequence ID" value="SVA38081.1"/>
    <property type="molecule type" value="Genomic_DNA"/>
</dbReference>
<reference evidence="2" key="1">
    <citation type="submission" date="2018-05" db="EMBL/GenBank/DDBJ databases">
        <authorList>
            <person name="Lanie J.A."/>
            <person name="Ng W.-L."/>
            <person name="Kazmierczak K.M."/>
            <person name="Andrzejewski T.M."/>
            <person name="Davidsen T.M."/>
            <person name="Wayne K.J."/>
            <person name="Tettelin H."/>
            <person name="Glass J.I."/>
            <person name="Rusch D."/>
            <person name="Podicherti R."/>
            <person name="Tsui H.-C.T."/>
            <person name="Winkler M.E."/>
        </authorList>
    </citation>
    <scope>NUCLEOTIDE SEQUENCE</scope>
</reference>
<dbReference type="PANTHER" id="PTHR43876:SF7">
    <property type="entry name" value="UBIQUINONE BIOSYNTHESIS MONOOXYGENASE COQ6, MITOCHONDRIAL"/>
    <property type="match status" value="1"/>
</dbReference>
<accession>A0A381VDH0</accession>
<feature type="non-terminal residue" evidence="2">
    <location>
        <position position="197"/>
    </location>
</feature>
<dbReference type="Pfam" id="PF01494">
    <property type="entry name" value="FAD_binding_3"/>
    <property type="match status" value="1"/>
</dbReference>
<sequence>VVVAGAGMAGATLSCALAAAGLDVSLVESGPAPQWNGENYDLRVSAINLASQNILMALGVWPAIQKKRISPFDDIETWDEGSTGRIFFSAADAGLRHLGHIIENTAIAVALHEKLQQQERAQVHYGLSIDQCQSDDEEIVVTTHKGRVFRARLLVGADGALSRVRELAGIGLHQRPYGHTAIVGHVVTEKPHRQAAY</sequence>
<evidence type="ECO:0000259" key="1">
    <source>
        <dbReference type="Pfam" id="PF01494"/>
    </source>
</evidence>
<feature type="non-terminal residue" evidence="2">
    <location>
        <position position="1"/>
    </location>
</feature>
<feature type="domain" description="FAD-binding" evidence="1">
    <location>
        <begin position="1"/>
        <end position="175"/>
    </location>
</feature>
<dbReference type="Gene3D" id="3.50.50.60">
    <property type="entry name" value="FAD/NAD(P)-binding domain"/>
    <property type="match status" value="1"/>
</dbReference>
<dbReference type="InterPro" id="IPR002938">
    <property type="entry name" value="FAD-bd"/>
</dbReference>
<dbReference type="GO" id="GO:0071949">
    <property type="term" value="F:FAD binding"/>
    <property type="evidence" value="ECO:0007669"/>
    <property type="project" value="InterPro"/>
</dbReference>
<dbReference type="InterPro" id="IPR036188">
    <property type="entry name" value="FAD/NAD-bd_sf"/>
</dbReference>
<organism evidence="2">
    <name type="scientific">marine metagenome</name>
    <dbReference type="NCBI Taxonomy" id="408172"/>
    <lineage>
        <taxon>unclassified sequences</taxon>
        <taxon>metagenomes</taxon>
        <taxon>ecological metagenomes</taxon>
    </lineage>
</organism>
<dbReference type="AlphaFoldDB" id="A0A381VDH0"/>
<evidence type="ECO:0000313" key="2">
    <source>
        <dbReference type="EMBL" id="SVA38081.1"/>
    </source>
</evidence>
<dbReference type="SUPFAM" id="SSF51905">
    <property type="entry name" value="FAD/NAD(P)-binding domain"/>
    <property type="match status" value="1"/>
</dbReference>
<gene>
    <name evidence="2" type="ORF">METZ01_LOCUS90935</name>
</gene>
<dbReference type="PANTHER" id="PTHR43876">
    <property type="entry name" value="UBIQUINONE BIOSYNTHESIS MONOOXYGENASE COQ6, MITOCHONDRIAL"/>
    <property type="match status" value="1"/>
</dbReference>
<dbReference type="InterPro" id="IPR051205">
    <property type="entry name" value="UbiH/COQ6_monooxygenase"/>
</dbReference>
<protein>
    <recommendedName>
        <fullName evidence="1">FAD-binding domain-containing protein</fullName>
    </recommendedName>
</protein>
<proteinExistence type="predicted"/>